<keyword evidence="2" id="KW-0732">Signal</keyword>
<feature type="chain" id="PRO_5033048905" evidence="2">
    <location>
        <begin position="22"/>
        <end position="97"/>
    </location>
</feature>
<accession>A0A834MEC4</accession>
<proteinExistence type="predicted"/>
<organism evidence="3 4">
    <name type="scientific">Rhynchophorus ferrugineus</name>
    <name type="common">Red palm weevil</name>
    <name type="synonym">Curculio ferrugineus</name>
    <dbReference type="NCBI Taxonomy" id="354439"/>
    <lineage>
        <taxon>Eukaryota</taxon>
        <taxon>Metazoa</taxon>
        <taxon>Ecdysozoa</taxon>
        <taxon>Arthropoda</taxon>
        <taxon>Hexapoda</taxon>
        <taxon>Insecta</taxon>
        <taxon>Pterygota</taxon>
        <taxon>Neoptera</taxon>
        <taxon>Endopterygota</taxon>
        <taxon>Coleoptera</taxon>
        <taxon>Polyphaga</taxon>
        <taxon>Cucujiformia</taxon>
        <taxon>Curculionidae</taxon>
        <taxon>Dryophthorinae</taxon>
        <taxon>Rhynchophorus</taxon>
    </lineage>
</organism>
<dbReference type="AlphaFoldDB" id="A0A834MEC4"/>
<comment type="caution">
    <text evidence="3">The sequence shown here is derived from an EMBL/GenBank/DDBJ whole genome shotgun (WGS) entry which is preliminary data.</text>
</comment>
<reference evidence="3" key="1">
    <citation type="submission" date="2020-08" db="EMBL/GenBank/DDBJ databases">
        <title>Genome sequencing and assembly of the red palm weevil Rhynchophorus ferrugineus.</title>
        <authorList>
            <person name="Dias G.B."/>
            <person name="Bergman C.M."/>
            <person name="Manee M."/>
        </authorList>
    </citation>
    <scope>NUCLEOTIDE SEQUENCE</scope>
    <source>
        <strain evidence="3">AA-2017</strain>
        <tissue evidence="3">Whole larva</tissue>
    </source>
</reference>
<protein>
    <submittedName>
        <fullName evidence="3">Uncharacterized protein</fullName>
    </submittedName>
</protein>
<feature type="signal peptide" evidence="2">
    <location>
        <begin position="1"/>
        <end position="21"/>
    </location>
</feature>
<dbReference type="Proteomes" id="UP000625711">
    <property type="component" value="Unassembled WGS sequence"/>
</dbReference>
<name>A0A834MEC4_RHYFE</name>
<feature type="region of interest" description="Disordered" evidence="1">
    <location>
        <begin position="61"/>
        <end position="97"/>
    </location>
</feature>
<evidence type="ECO:0000313" key="3">
    <source>
        <dbReference type="EMBL" id="KAF7275084.1"/>
    </source>
</evidence>
<dbReference type="EMBL" id="JAACXV010011385">
    <property type="protein sequence ID" value="KAF7275084.1"/>
    <property type="molecule type" value="Genomic_DNA"/>
</dbReference>
<evidence type="ECO:0000256" key="2">
    <source>
        <dbReference type="SAM" id="SignalP"/>
    </source>
</evidence>
<evidence type="ECO:0000256" key="1">
    <source>
        <dbReference type="SAM" id="MobiDB-lite"/>
    </source>
</evidence>
<gene>
    <name evidence="3" type="ORF">GWI33_012201</name>
</gene>
<keyword evidence="4" id="KW-1185">Reference proteome</keyword>
<evidence type="ECO:0000313" key="4">
    <source>
        <dbReference type="Proteomes" id="UP000625711"/>
    </source>
</evidence>
<sequence>MFLWNILSISIFYSTVDNLVGFPATHENLTEYFNSRLLNERSYSRSILRIDPFSSLNCSGEIPFEDDDDGDVESKQSVSRHRSPHPPNINDDILIGA</sequence>